<keyword evidence="1" id="KW-0472">Membrane</keyword>
<reference evidence="2 3" key="1">
    <citation type="submission" date="2021-02" db="EMBL/GenBank/DDBJ databases">
        <title>Niveibacterium changnyeongensis HC41.</title>
        <authorList>
            <person name="Kang M."/>
        </authorList>
    </citation>
    <scope>NUCLEOTIDE SEQUENCE [LARGE SCALE GENOMIC DNA]</scope>
    <source>
        <strain evidence="2 3">HC41</strain>
    </source>
</reference>
<accession>A0ABX7M5D7</accession>
<proteinExistence type="predicted"/>
<keyword evidence="3" id="KW-1185">Reference proteome</keyword>
<sequence length="192" mass="20986">MRMPTPPNLRSATRRPVTAQGLRLALELLLVRHGLALIGLGLPTIALLWLLLGVLPAQQRELASLRARVKAPAPVVLAVAPQDPMAPFRAVLQPDETKMEVARALWRAAADAGLQPSRVDYRNSPVTPAGFSRFDLTLPVAGPPDVIRQFAFSLLERYPGLALEKIELQREAAMQDQVEAQLAFVLLLEAPK</sequence>
<evidence type="ECO:0000313" key="2">
    <source>
        <dbReference type="EMBL" id="QSI76958.1"/>
    </source>
</evidence>
<evidence type="ECO:0000256" key="1">
    <source>
        <dbReference type="SAM" id="Phobius"/>
    </source>
</evidence>
<name>A0ABX7M5D7_9RHOO</name>
<keyword evidence="1" id="KW-1133">Transmembrane helix</keyword>
<organism evidence="2 3">
    <name type="scientific">Niveibacterium microcysteis</name>
    <dbReference type="NCBI Taxonomy" id="2811415"/>
    <lineage>
        <taxon>Bacteria</taxon>
        <taxon>Pseudomonadati</taxon>
        <taxon>Pseudomonadota</taxon>
        <taxon>Betaproteobacteria</taxon>
        <taxon>Rhodocyclales</taxon>
        <taxon>Rhodocyclaceae</taxon>
        <taxon>Niveibacterium</taxon>
    </lineage>
</organism>
<dbReference type="Proteomes" id="UP000663570">
    <property type="component" value="Chromosome"/>
</dbReference>
<protein>
    <recommendedName>
        <fullName evidence="4">Type II secretion system (T2SS), protein M subtype b</fullName>
    </recommendedName>
</protein>
<evidence type="ECO:0008006" key="4">
    <source>
        <dbReference type="Google" id="ProtNLM"/>
    </source>
</evidence>
<keyword evidence="1" id="KW-0812">Transmembrane</keyword>
<feature type="transmembrane region" description="Helical" evidence="1">
    <location>
        <begin position="34"/>
        <end position="55"/>
    </location>
</feature>
<evidence type="ECO:0000313" key="3">
    <source>
        <dbReference type="Proteomes" id="UP000663570"/>
    </source>
</evidence>
<dbReference type="EMBL" id="CP071060">
    <property type="protein sequence ID" value="QSI76958.1"/>
    <property type="molecule type" value="Genomic_DNA"/>
</dbReference>
<dbReference type="RefSeq" id="WP_206254536.1">
    <property type="nucleotide sequence ID" value="NZ_CP071060.1"/>
</dbReference>
<gene>
    <name evidence="2" type="ORF">JY500_21340</name>
</gene>